<sequence length="272" mass="30075">MADAPHPLFRLPAELYDEVFNKMRALSTAIILLANKQFSNHYRAALERRKNNFAVHRASVLIKTSDDKTMSRVQTFMHPLSNASRSANIDLELPECASALHLSITVDLPFDFHCGGSARRLFDCNDITAPLKAIINGTNSELILLDVKFQDSRNLDWRGQNKDGYKLHHGAFIPHDRTGTFVHRDSDESSSSDTTSDFIQGDILSKPGEALLDFFRAEEGIGRAFVEGPGDNVMPGHFLAELCTGPISKATLSMDFGFVISVDALLGEEPNP</sequence>
<organism evidence="1 2">
    <name type="scientific">Zymoseptoria brevis</name>
    <dbReference type="NCBI Taxonomy" id="1047168"/>
    <lineage>
        <taxon>Eukaryota</taxon>
        <taxon>Fungi</taxon>
        <taxon>Dikarya</taxon>
        <taxon>Ascomycota</taxon>
        <taxon>Pezizomycotina</taxon>
        <taxon>Dothideomycetes</taxon>
        <taxon>Dothideomycetidae</taxon>
        <taxon>Mycosphaerellales</taxon>
        <taxon>Mycosphaerellaceae</taxon>
        <taxon>Zymoseptoria</taxon>
    </lineage>
</organism>
<proteinExistence type="predicted"/>
<evidence type="ECO:0000313" key="1">
    <source>
        <dbReference type="EMBL" id="KJY02178.1"/>
    </source>
</evidence>
<name>A0A0F4GYR9_9PEZI</name>
<evidence type="ECO:0000313" key="2">
    <source>
        <dbReference type="Proteomes" id="UP000033647"/>
    </source>
</evidence>
<dbReference type="EMBL" id="LAFY01000083">
    <property type="protein sequence ID" value="KJY02178.1"/>
    <property type="molecule type" value="Genomic_DNA"/>
</dbReference>
<keyword evidence="2" id="KW-1185">Reference proteome</keyword>
<reference evidence="1 2" key="1">
    <citation type="submission" date="2015-03" db="EMBL/GenBank/DDBJ databases">
        <title>RNA-seq based gene annotation and comparative genomics of four Zymoseptoria species reveal species-specific pathogenicity related genes and transposable element activity.</title>
        <authorList>
            <person name="Grandaubert J."/>
            <person name="Bhattacharyya A."/>
            <person name="Stukenbrock E.H."/>
        </authorList>
    </citation>
    <scope>NUCLEOTIDE SEQUENCE [LARGE SCALE GENOMIC DNA]</scope>
    <source>
        <strain evidence="1 2">Zb18110</strain>
    </source>
</reference>
<protein>
    <submittedName>
        <fullName evidence="1">Uncharacterized protein</fullName>
    </submittedName>
</protein>
<dbReference type="AlphaFoldDB" id="A0A0F4GYR9"/>
<dbReference type="Proteomes" id="UP000033647">
    <property type="component" value="Unassembled WGS sequence"/>
</dbReference>
<comment type="caution">
    <text evidence="1">The sequence shown here is derived from an EMBL/GenBank/DDBJ whole genome shotgun (WGS) entry which is preliminary data.</text>
</comment>
<accession>A0A0F4GYR9</accession>
<gene>
    <name evidence="1" type="ORF">TI39_contig86g00005</name>
</gene>